<evidence type="ECO:0000313" key="8">
    <source>
        <dbReference type="Proteomes" id="UP001597120"/>
    </source>
</evidence>
<organism evidence="7 8">
    <name type="scientific">Paenibacillus residui</name>
    <dbReference type="NCBI Taxonomy" id="629724"/>
    <lineage>
        <taxon>Bacteria</taxon>
        <taxon>Bacillati</taxon>
        <taxon>Bacillota</taxon>
        <taxon>Bacilli</taxon>
        <taxon>Bacillales</taxon>
        <taxon>Paenibacillaceae</taxon>
        <taxon>Paenibacillus</taxon>
    </lineage>
</organism>
<evidence type="ECO:0000256" key="3">
    <source>
        <dbReference type="ARBA" id="ARBA00022801"/>
    </source>
</evidence>
<proteinExistence type="inferred from homology"/>
<evidence type="ECO:0000256" key="6">
    <source>
        <dbReference type="ARBA" id="ARBA00044538"/>
    </source>
</evidence>
<sequence>MIKVIITRRASDETIESFSVKGHADFAESGKDIVCAGVSAVTVGTINAVEELLGIAPDTEMKSGWLTACFPDGLPQEQEEKLQLLLEAMVVTLKSIEQSYGSYITVKNKLGKGGRQTC</sequence>
<dbReference type="GO" id="GO:0008233">
    <property type="term" value="F:peptidase activity"/>
    <property type="evidence" value="ECO:0007669"/>
    <property type="project" value="UniProtKB-KW"/>
</dbReference>
<accession>A0ABW3DF87</accession>
<dbReference type="CDD" id="cd16332">
    <property type="entry name" value="Prp-like"/>
    <property type="match status" value="1"/>
</dbReference>
<dbReference type="GO" id="GO:0006508">
    <property type="term" value="P:proteolysis"/>
    <property type="evidence" value="ECO:0007669"/>
    <property type="project" value="UniProtKB-KW"/>
</dbReference>
<evidence type="ECO:0000256" key="4">
    <source>
        <dbReference type="ARBA" id="ARBA00022807"/>
    </source>
</evidence>
<reference evidence="8" key="1">
    <citation type="journal article" date="2019" name="Int. J. Syst. Evol. Microbiol.">
        <title>The Global Catalogue of Microorganisms (GCM) 10K type strain sequencing project: providing services to taxonomists for standard genome sequencing and annotation.</title>
        <authorList>
            <consortium name="The Broad Institute Genomics Platform"/>
            <consortium name="The Broad Institute Genome Sequencing Center for Infectious Disease"/>
            <person name="Wu L."/>
            <person name="Ma J."/>
        </authorList>
    </citation>
    <scope>NUCLEOTIDE SEQUENCE [LARGE SCALE GENOMIC DNA]</scope>
    <source>
        <strain evidence="8">CCUG 57263</strain>
    </source>
</reference>
<keyword evidence="3" id="KW-0378">Hydrolase</keyword>
<evidence type="ECO:0000256" key="2">
    <source>
        <dbReference type="ARBA" id="ARBA00022670"/>
    </source>
</evidence>
<keyword evidence="8" id="KW-1185">Reference proteome</keyword>
<evidence type="ECO:0000256" key="1">
    <source>
        <dbReference type="ARBA" id="ARBA00022517"/>
    </source>
</evidence>
<comment type="similarity">
    <text evidence="5">Belongs to the Prp family.</text>
</comment>
<dbReference type="PANTHER" id="PTHR39178:SF1">
    <property type="entry name" value="RIBOSOMAL-PROCESSING CYSTEINE PROTEASE PRP"/>
    <property type="match status" value="1"/>
</dbReference>
<keyword evidence="2 7" id="KW-0645">Protease</keyword>
<evidence type="ECO:0000256" key="5">
    <source>
        <dbReference type="ARBA" id="ARBA00044503"/>
    </source>
</evidence>
<protein>
    <recommendedName>
        <fullName evidence="6">Ribosomal processing cysteine protease Prp</fullName>
    </recommendedName>
</protein>
<dbReference type="RefSeq" id="WP_379290145.1">
    <property type="nucleotide sequence ID" value="NZ_JBHTIU010000074.1"/>
</dbReference>
<dbReference type="InterPro" id="IPR007422">
    <property type="entry name" value="Peptidase_Prp"/>
</dbReference>
<name>A0ABW3DF87_9BACL</name>
<dbReference type="SUPFAM" id="SSF118010">
    <property type="entry name" value="TM1457-like"/>
    <property type="match status" value="1"/>
</dbReference>
<keyword evidence="1" id="KW-0690">Ribosome biogenesis</keyword>
<dbReference type="Proteomes" id="UP001597120">
    <property type="component" value="Unassembled WGS sequence"/>
</dbReference>
<dbReference type="PANTHER" id="PTHR39178">
    <property type="entry name" value="HYPOTHETICAL RIBOSOME-ASSOCIATED PROTEIN"/>
    <property type="match status" value="1"/>
</dbReference>
<comment type="caution">
    <text evidence="7">The sequence shown here is derived from an EMBL/GenBank/DDBJ whole genome shotgun (WGS) entry which is preliminary data.</text>
</comment>
<dbReference type="InterPro" id="IPR036764">
    <property type="entry name" value="Peptidase_Prp_sf"/>
</dbReference>
<evidence type="ECO:0000313" key="7">
    <source>
        <dbReference type="EMBL" id="MFD0871214.1"/>
    </source>
</evidence>
<dbReference type="EMBL" id="JBHTIU010000074">
    <property type="protein sequence ID" value="MFD0871214.1"/>
    <property type="molecule type" value="Genomic_DNA"/>
</dbReference>
<gene>
    <name evidence="7" type="ORF">ACFQ03_18895</name>
</gene>
<dbReference type="Pfam" id="PF04327">
    <property type="entry name" value="Peptidase_Prp"/>
    <property type="match status" value="1"/>
</dbReference>
<keyword evidence="4" id="KW-0788">Thiol protease</keyword>
<dbReference type="Gene3D" id="3.30.70.1490">
    <property type="entry name" value="Cysteine protease Prp"/>
    <property type="match status" value="1"/>
</dbReference>